<evidence type="ECO:0000256" key="1">
    <source>
        <dbReference type="SAM" id="MobiDB-lite"/>
    </source>
</evidence>
<feature type="compositionally biased region" description="Basic and acidic residues" evidence="1">
    <location>
        <begin position="1"/>
        <end position="68"/>
    </location>
</feature>
<keyword evidence="3" id="KW-1185">Reference proteome</keyword>
<keyword evidence="2" id="KW-0812">Transmembrane</keyword>
<accession>A0A1I8I1G7</accession>
<name>A0A1I8I1G7_9PLAT</name>
<organism evidence="3 4">
    <name type="scientific">Macrostomum lignano</name>
    <dbReference type="NCBI Taxonomy" id="282301"/>
    <lineage>
        <taxon>Eukaryota</taxon>
        <taxon>Metazoa</taxon>
        <taxon>Spiralia</taxon>
        <taxon>Lophotrochozoa</taxon>
        <taxon>Platyhelminthes</taxon>
        <taxon>Rhabditophora</taxon>
        <taxon>Macrostomorpha</taxon>
        <taxon>Macrostomida</taxon>
        <taxon>Macrostomidae</taxon>
        <taxon>Macrostomum</taxon>
    </lineage>
</organism>
<keyword evidence="2" id="KW-0472">Membrane</keyword>
<feature type="transmembrane region" description="Helical" evidence="2">
    <location>
        <begin position="208"/>
        <end position="226"/>
    </location>
</feature>
<dbReference type="WBParaSite" id="maker-uti_cns_0009092-snap-gene-0.5-mRNA-1">
    <property type="protein sequence ID" value="maker-uti_cns_0009092-snap-gene-0.5-mRNA-1"/>
    <property type="gene ID" value="maker-uti_cns_0009092-snap-gene-0.5"/>
</dbReference>
<evidence type="ECO:0000256" key="2">
    <source>
        <dbReference type="SAM" id="Phobius"/>
    </source>
</evidence>
<protein>
    <submittedName>
        <fullName evidence="4">Trans-golgi network integral membrane protein tgn38</fullName>
    </submittedName>
</protein>
<feature type="compositionally biased region" description="Pro residues" evidence="1">
    <location>
        <begin position="143"/>
        <end position="160"/>
    </location>
</feature>
<keyword evidence="2" id="KW-1133">Transmembrane helix</keyword>
<feature type="compositionally biased region" description="Basic and acidic residues" evidence="1">
    <location>
        <begin position="265"/>
        <end position="279"/>
    </location>
</feature>
<feature type="compositionally biased region" description="Low complexity" evidence="1">
    <location>
        <begin position="250"/>
        <end position="264"/>
    </location>
</feature>
<evidence type="ECO:0000313" key="3">
    <source>
        <dbReference type="Proteomes" id="UP000095280"/>
    </source>
</evidence>
<dbReference type="Proteomes" id="UP000095280">
    <property type="component" value="Unplaced"/>
</dbReference>
<dbReference type="AlphaFoldDB" id="A0A1I8I1G7"/>
<reference evidence="4" key="1">
    <citation type="submission" date="2016-11" db="UniProtKB">
        <authorList>
            <consortium name="WormBaseParasite"/>
        </authorList>
    </citation>
    <scope>IDENTIFICATION</scope>
</reference>
<feature type="region of interest" description="Disordered" evidence="1">
    <location>
        <begin position="240"/>
        <end position="287"/>
    </location>
</feature>
<sequence>AKASGEKSRHGDLPAKTAHHESRGEKEDKPESRGDDAARVEGRDSSSRDESRPNIRVGAHDAHPDDAHPAPAAGAGDHHYDSREEVRPAHRGSAADNEAAGASKSRHRDVEKPPQKQSARVDSEVEIRSGGPVNTDSKGSELRPPPPPPSYRRQPGPPRARPQDRPSRFKAIDDEEVDRQQSKVRFTSNTAGRFGDMGLLSYGGSSKMLAYFVLFILLAGLLYVVCHRKQKIIACLMEGRGSTAAHQSGRRSSSSRNLSGSYRRLPTEEELPKAPKQKPDSVQNFEE</sequence>
<proteinExistence type="predicted"/>
<feature type="compositionally biased region" description="Basic and acidic residues" evidence="1">
    <location>
        <begin position="108"/>
        <end position="127"/>
    </location>
</feature>
<feature type="compositionally biased region" description="Basic and acidic residues" evidence="1">
    <location>
        <begin position="76"/>
        <end position="88"/>
    </location>
</feature>
<feature type="region of interest" description="Disordered" evidence="1">
    <location>
        <begin position="1"/>
        <end position="184"/>
    </location>
</feature>
<feature type="compositionally biased region" description="Basic and acidic residues" evidence="1">
    <location>
        <begin position="161"/>
        <end position="172"/>
    </location>
</feature>
<evidence type="ECO:0000313" key="4">
    <source>
        <dbReference type="WBParaSite" id="maker-uti_cns_0009092-snap-gene-0.5-mRNA-1"/>
    </source>
</evidence>